<evidence type="ECO:0000259" key="1">
    <source>
        <dbReference type="PROSITE" id="PS51819"/>
    </source>
</evidence>
<dbReference type="Gene3D" id="3.10.180.10">
    <property type="entry name" value="2,3-Dihydroxybiphenyl 1,2-Dioxygenase, domain 1"/>
    <property type="match status" value="1"/>
</dbReference>
<accession>A0A4R3N5S9</accession>
<dbReference type="EMBL" id="SMAN01000005">
    <property type="protein sequence ID" value="TCT24580.1"/>
    <property type="molecule type" value="Genomic_DNA"/>
</dbReference>
<sequence length="129" mass="15109">MGDLKFRLELFVNDLEKSVHFYQNILRLPQGAKSDTSVRFDAEDFSLLLSDQSILPETHYFSSEKWKQPKGTGVELVIVVPNIHQVYQHIQNEKYPIYENIKKQPWGMTDFRLVDPDGYYVRVTSKKEG</sequence>
<name>A0A4R3N5S9_9BACI</name>
<gene>
    <name evidence="2" type="ORF">EDD68_10532</name>
</gene>
<proteinExistence type="predicted"/>
<dbReference type="AlphaFoldDB" id="A0A4R3N5S9"/>
<dbReference type="InterPro" id="IPR025870">
    <property type="entry name" value="Glyoxalase-like_dom"/>
</dbReference>
<dbReference type="InterPro" id="IPR029068">
    <property type="entry name" value="Glyas_Bleomycin-R_OHBP_Dase"/>
</dbReference>
<dbReference type="PROSITE" id="PS51819">
    <property type="entry name" value="VOC"/>
    <property type="match status" value="1"/>
</dbReference>
<keyword evidence="3" id="KW-1185">Reference proteome</keyword>
<feature type="domain" description="VOC" evidence="1">
    <location>
        <begin position="2"/>
        <end position="126"/>
    </location>
</feature>
<reference evidence="2 3" key="1">
    <citation type="submission" date="2019-03" db="EMBL/GenBank/DDBJ databases">
        <title>Genomic Encyclopedia of Type Strains, Phase IV (KMG-IV): sequencing the most valuable type-strain genomes for metagenomic binning, comparative biology and taxonomic classification.</title>
        <authorList>
            <person name="Goeker M."/>
        </authorList>
    </citation>
    <scope>NUCLEOTIDE SEQUENCE [LARGE SCALE GENOMIC DNA]</scope>
    <source>
        <strain evidence="2 3">DSM 25894</strain>
    </source>
</reference>
<dbReference type="Pfam" id="PF12681">
    <property type="entry name" value="Glyoxalase_2"/>
    <property type="match status" value="1"/>
</dbReference>
<dbReference type="InterPro" id="IPR037523">
    <property type="entry name" value="VOC_core"/>
</dbReference>
<dbReference type="SUPFAM" id="SSF54593">
    <property type="entry name" value="Glyoxalase/Bleomycin resistance protein/Dihydroxybiphenyl dioxygenase"/>
    <property type="match status" value="1"/>
</dbReference>
<evidence type="ECO:0000313" key="2">
    <source>
        <dbReference type="EMBL" id="TCT24580.1"/>
    </source>
</evidence>
<comment type="caution">
    <text evidence="2">The sequence shown here is derived from an EMBL/GenBank/DDBJ whole genome shotgun (WGS) entry which is preliminary data.</text>
</comment>
<evidence type="ECO:0000313" key="3">
    <source>
        <dbReference type="Proteomes" id="UP000294650"/>
    </source>
</evidence>
<organism evidence="2 3">
    <name type="scientific">Melghiribacillus thermohalophilus</name>
    <dbReference type="NCBI Taxonomy" id="1324956"/>
    <lineage>
        <taxon>Bacteria</taxon>
        <taxon>Bacillati</taxon>
        <taxon>Bacillota</taxon>
        <taxon>Bacilli</taxon>
        <taxon>Bacillales</taxon>
        <taxon>Bacillaceae</taxon>
        <taxon>Melghiribacillus</taxon>
    </lineage>
</organism>
<protein>
    <submittedName>
        <fullName evidence="2">Glyoxalase-like protein</fullName>
    </submittedName>
</protein>
<dbReference type="Proteomes" id="UP000294650">
    <property type="component" value="Unassembled WGS sequence"/>
</dbReference>
<dbReference type="RefSeq" id="WP_243646763.1">
    <property type="nucleotide sequence ID" value="NZ_SMAN01000005.1"/>
</dbReference>